<dbReference type="InterPro" id="IPR025398">
    <property type="entry name" value="DUF4371"/>
</dbReference>
<organism evidence="2 3">
    <name type="scientific">Aphis craccivora</name>
    <name type="common">Cowpea aphid</name>
    <dbReference type="NCBI Taxonomy" id="307492"/>
    <lineage>
        <taxon>Eukaryota</taxon>
        <taxon>Metazoa</taxon>
        <taxon>Ecdysozoa</taxon>
        <taxon>Arthropoda</taxon>
        <taxon>Hexapoda</taxon>
        <taxon>Insecta</taxon>
        <taxon>Pterygota</taxon>
        <taxon>Neoptera</taxon>
        <taxon>Paraneoptera</taxon>
        <taxon>Hemiptera</taxon>
        <taxon>Sternorrhyncha</taxon>
        <taxon>Aphidomorpha</taxon>
        <taxon>Aphidoidea</taxon>
        <taxon>Aphididae</taxon>
        <taxon>Aphidini</taxon>
        <taxon>Aphis</taxon>
        <taxon>Aphis</taxon>
    </lineage>
</organism>
<proteinExistence type="predicted"/>
<gene>
    <name evidence="2" type="ORF">FWK35_00037055</name>
</gene>
<dbReference type="PANTHER" id="PTHR45749">
    <property type="match status" value="1"/>
</dbReference>
<feature type="domain" description="DUF4371" evidence="1">
    <location>
        <begin position="176"/>
        <end position="370"/>
    </location>
</feature>
<keyword evidence="3" id="KW-1185">Reference proteome</keyword>
<evidence type="ECO:0000313" key="2">
    <source>
        <dbReference type="EMBL" id="KAF0705496.1"/>
    </source>
</evidence>
<dbReference type="EMBL" id="VUJU01013225">
    <property type="protein sequence ID" value="KAF0705496.1"/>
    <property type="molecule type" value="Genomic_DNA"/>
</dbReference>
<feature type="non-terminal residue" evidence="2">
    <location>
        <position position="739"/>
    </location>
</feature>
<protein>
    <submittedName>
        <fullName evidence="2">Zinc finger MYM-type protein 1-like</fullName>
    </submittedName>
</protein>
<evidence type="ECO:0000259" key="1">
    <source>
        <dbReference type="Pfam" id="PF14291"/>
    </source>
</evidence>
<reference evidence="2 3" key="1">
    <citation type="submission" date="2019-08" db="EMBL/GenBank/DDBJ databases">
        <title>Whole genome of Aphis craccivora.</title>
        <authorList>
            <person name="Voronova N.V."/>
            <person name="Shulinski R.S."/>
            <person name="Bandarenka Y.V."/>
            <person name="Zhorov D.G."/>
            <person name="Warner D."/>
        </authorList>
    </citation>
    <scope>NUCLEOTIDE SEQUENCE [LARGE SCALE GENOMIC DNA]</scope>
    <source>
        <strain evidence="2">180601</strain>
        <tissue evidence="2">Whole Body</tissue>
    </source>
</reference>
<name>A0A6G0VQI7_APHCR</name>
<comment type="caution">
    <text evidence="2">The sequence shown here is derived from an EMBL/GenBank/DDBJ whole genome shotgun (WGS) entry which is preliminary data.</text>
</comment>
<dbReference type="InterPro" id="IPR012337">
    <property type="entry name" value="RNaseH-like_sf"/>
</dbReference>
<dbReference type="Proteomes" id="UP000478052">
    <property type="component" value="Unassembled WGS sequence"/>
</dbReference>
<dbReference type="OrthoDB" id="6617949at2759"/>
<dbReference type="SUPFAM" id="SSF53098">
    <property type="entry name" value="Ribonuclease H-like"/>
    <property type="match status" value="1"/>
</dbReference>
<evidence type="ECO:0000313" key="3">
    <source>
        <dbReference type="Proteomes" id="UP000478052"/>
    </source>
</evidence>
<dbReference type="PANTHER" id="PTHR45749:SF21">
    <property type="entry name" value="DUF4371 DOMAIN-CONTAINING PROTEIN"/>
    <property type="match status" value="1"/>
</dbReference>
<dbReference type="Pfam" id="PF14291">
    <property type="entry name" value="DUF4371"/>
    <property type="match status" value="1"/>
</dbReference>
<accession>A0A6G0VQI7</accession>
<dbReference type="AlphaFoldDB" id="A0A6G0VQI7"/>
<sequence>MFDQNRDVNFGCDDSMVIFQNDSVVSEDHINSSFEFKNDPARIPNSVPVALQSYFIELGPCQPTSHNLPNKEFPKTYDSHGKFRSFHESYYFKQIENQPPCKRWWLSYSLSENKIFCISCKLFGLPKTKKQNIVSSGSCDWKNILRVISNHENCPDHLESEINRNLFTKRLKLDFKKEILHSANRKVAENREVVRTIVDALVFIARQNIALRGHNEKHTSLNKGNFLELISLLGNYHPTLKHHLNTIKINDRNRLTFLSNKSQNVLLDIMKEQIRSKILYEIKHSQMFSVIIDTTTDISNLEQFTLIARYVDKGFIQERLVALVTASDGTGKGLFQEFCNITDKYNLNWQSYLYAQSYDGAASMQGQYSGLKTLIQQQNHKAIYIWCFAHLLNLVVVDTADSSIHTRQFLGDLQTLIAFMRARKRTAEFVDCQKKLQPTERIQKIKSFSNTRWTSHGRVINVVYSKFKALTTCLYNLSKSDDRTTASGANIHLKIITTFNFVLTMILLKKIFAITTPLSNYLQSKSLDFIEALRLVDISEKQLISLRCDSEFEKTVNEAKYFAKEHQLTELYFKDSRQRVKKKMAGEENTDEVISSPFIKYRCETYFKVLDKVNTSIQSRFSGARDILKDLTLLSPERLEYYSNNNKPLPRDSFSKLTSWVPSINLDQIKNEYTVFSKSYKELISGDDIPLMLHKISPSESNSESESYTSDEETEQNKLVKKEIGIDQILHILSTYDLQ</sequence>